<dbReference type="Gene3D" id="1.20.1050.10">
    <property type="match status" value="1"/>
</dbReference>
<dbReference type="CDD" id="cd00570">
    <property type="entry name" value="GST_N_family"/>
    <property type="match status" value="1"/>
</dbReference>
<accession>A0A371B9E1</accession>
<evidence type="ECO:0000313" key="5">
    <source>
        <dbReference type="Proteomes" id="UP000263993"/>
    </source>
</evidence>
<dbReference type="Pfam" id="PF00043">
    <property type="entry name" value="GST_C"/>
    <property type="match status" value="1"/>
</dbReference>
<dbReference type="Pfam" id="PF13409">
    <property type="entry name" value="GST_N_2"/>
    <property type="match status" value="1"/>
</dbReference>
<dbReference type="RefSeq" id="WP_115516143.1">
    <property type="nucleotide sequence ID" value="NZ_QRGO01000001.1"/>
</dbReference>
<comment type="caution">
    <text evidence="4">The sequence shown here is derived from an EMBL/GenBank/DDBJ whole genome shotgun (WGS) entry which is preliminary data.</text>
</comment>
<organism evidence="4 5">
    <name type="scientific">Undibacter mobilis</name>
    <dbReference type="NCBI Taxonomy" id="2292256"/>
    <lineage>
        <taxon>Bacteria</taxon>
        <taxon>Pseudomonadati</taxon>
        <taxon>Pseudomonadota</taxon>
        <taxon>Alphaproteobacteria</taxon>
        <taxon>Hyphomicrobiales</taxon>
        <taxon>Nitrobacteraceae</taxon>
        <taxon>Undibacter</taxon>
    </lineage>
</organism>
<feature type="domain" description="GST N-terminal" evidence="2">
    <location>
        <begin position="1"/>
        <end position="79"/>
    </location>
</feature>
<feature type="domain" description="GST C-terminal" evidence="3">
    <location>
        <begin position="88"/>
        <end position="230"/>
    </location>
</feature>
<evidence type="ECO:0000313" key="4">
    <source>
        <dbReference type="EMBL" id="RDV04117.1"/>
    </source>
</evidence>
<sequence>MLTLLQQPLCPLSRFVRLILAEYDIDARLVEERFWERREEFLILNPAGTIPVLIADGIPPVPGAAIIAEFIEETRPVDEGVNGLLPMESGGRVEVRRLASWFNDKFHAEVSGPLVTERVFKRHMTLEQGGGPPDTASLRAARHNIRYHLAYIGWLARSRNWLAGDRLSLADLAAAAHLSSVDYLGDVPWNEDEAARVWYARVKSRPSFRPLLNETLAGIPPAKHYADLDF</sequence>
<evidence type="ECO:0000259" key="3">
    <source>
        <dbReference type="PROSITE" id="PS50405"/>
    </source>
</evidence>
<dbReference type="CDD" id="cd00299">
    <property type="entry name" value="GST_C_family"/>
    <property type="match status" value="1"/>
</dbReference>
<proteinExistence type="predicted"/>
<gene>
    <name evidence="4" type="ORF">DXH78_05660</name>
</gene>
<dbReference type="GO" id="GO:0004364">
    <property type="term" value="F:glutathione transferase activity"/>
    <property type="evidence" value="ECO:0007669"/>
    <property type="project" value="TreeGrafter"/>
</dbReference>
<keyword evidence="5" id="KW-1185">Reference proteome</keyword>
<dbReference type="PROSITE" id="PS50404">
    <property type="entry name" value="GST_NTER"/>
    <property type="match status" value="1"/>
</dbReference>
<dbReference type="EMBL" id="QRGO01000001">
    <property type="protein sequence ID" value="RDV04117.1"/>
    <property type="molecule type" value="Genomic_DNA"/>
</dbReference>
<dbReference type="InterPro" id="IPR010987">
    <property type="entry name" value="Glutathione-S-Trfase_C-like"/>
</dbReference>
<dbReference type="InterPro" id="IPR004045">
    <property type="entry name" value="Glutathione_S-Trfase_N"/>
</dbReference>
<dbReference type="InterPro" id="IPR036249">
    <property type="entry name" value="Thioredoxin-like_sf"/>
</dbReference>
<dbReference type="Proteomes" id="UP000263993">
    <property type="component" value="Unassembled WGS sequence"/>
</dbReference>
<name>A0A371B9E1_9BRAD</name>
<comment type="subunit">
    <text evidence="1">Homodimer.</text>
</comment>
<dbReference type="PANTHER" id="PTHR43969:SF9">
    <property type="entry name" value="GLUTATHIONE S TRANSFERASE D10, ISOFORM A-RELATED"/>
    <property type="match status" value="1"/>
</dbReference>
<dbReference type="SUPFAM" id="SSF47616">
    <property type="entry name" value="GST C-terminal domain-like"/>
    <property type="match status" value="1"/>
</dbReference>
<dbReference type="PROSITE" id="PS50405">
    <property type="entry name" value="GST_CTER"/>
    <property type="match status" value="1"/>
</dbReference>
<dbReference type="Gene3D" id="3.40.30.10">
    <property type="entry name" value="Glutaredoxin"/>
    <property type="match status" value="1"/>
</dbReference>
<dbReference type="InterPro" id="IPR036282">
    <property type="entry name" value="Glutathione-S-Trfase_C_sf"/>
</dbReference>
<dbReference type="OrthoDB" id="9794721at2"/>
<dbReference type="PANTHER" id="PTHR43969">
    <property type="entry name" value="GLUTATHIONE S TRANSFERASE D10, ISOFORM A-RELATED"/>
    <property type="match status" value="1"/>
</dbReference>
<protein>
    <submittedName>
        <fullName evidence="4">Glutathione S-transferase family protein</fullName>
    </submittedName>
</protein>
<dbReference type="GO" id="GO:0006749">
    <property type="term" value="P:glutathione metabolic process"/>
    <property type="evidence" value="ECO:0007669"/>
    <property type="project" value="TreeGrafter"/>
</dbReference>
<dbReference type="SUPFAM" id="SSF52833">
    <property type="entry name" value="Thioredoxin-like"/>
    <property type="match status" value="1"/>
</dbReference>
<evidence type="ECO:0000259" key="2">
    <source>
        <dbReference type="PROSITE" id="PS50404"/>
    </source>
</evidence>
<reference evidence="5" key="1">
    <citation type="submission" date="2018-08" db="EMBL/GenBank/DDBJ databases">
        <authorList>
            <person name="Kim S.-J."/>
            <person name="Jung G.-Y."/>
        </authorList>
    </citation>
    <scope>NUCLEOTIDE SEQUENCE [LARGE SCALE GENOMIC DNA]</scope>
    <source>
        <strain evidence="5">GY_H</strain>
    </source>
</reference>
<keyword evidence="4" id="KW-0808">Transferase</keyword>
<dbReference type="InterPro" id="IPR004046">
    <property type="entry name" value="GST_C"/>
</dbReference>
<dbReference type="AlphaFoldDB" id="A0A371B9E1"/>
<evidence type="ECO:0000256" key="1">
    <source>
        <dbReference type="ARBA" id="ARBA00011738"/>
    </source>
</evidence>